<dbReference type="Gene3D" id="2.10.25.10">
    <property type="entry name" value="Laminin"/>
    <property type="match status" value="1"/>
</dbReference>
<dbReference type="PANTHER" id="PTHR24027">
    <property type="entry name" value="CADHERIN-23"/>
    <property type="match status" value="1"/>
</dbReference>
<feature type="chain" id="PRO_5019727011" description="DE-cadherin" evidence="17">
    <location>
        <begin position="25"/>
        <end position="1545"/>
    </location>
</feature>
<dbReference type="Pfam" id="PF01049">
    <property type="entry name" value="CADH_Y-type_LIR"/>
    <property type="match status" value="1"/>
</dbReference>
<keyword evidence="11" id="KW-0325">Glycoprotein</keyword>
<keyword evidence="9" id="KW-0472">Membrane</keyword>
<feature type="domain" description="Cadherin" evidence="19">
    <location>
        <begin position="676"/>
        <end position="787"/>
    </location>
</feature>
<dbReference type="GO" id="GO:0048565">
    <property type="term" value="P:digestive tract development"/>
    <property type="evidence" value="ECO:0007669"/>
    <property type="project" value="UniProtKB-ARBA"/>
</dbReference>
<feature type="region of interest" description="Disordered" evidence="16">
    <location>
        <begin position="1525"/>
        <end position="1545"/>
    </location>
</feature>
<dbReference type="InterPro" id="IPR013320">
    <property type="entry name" value="ConA-like_dom_sf"/>
</dbReference>
<evidence type="ECO:0000256" key="2">
    <source>
        <dbReference type="ARBA" id="ARBA00022536"/>
    </source>
</evidence>
<dbReference type="GO" id="GO:0009887">
    <property type="term" value="P:animal organ morphogenesis"/>
    <property type="evidence" value="ECO:0007669"/>
    <property type="project" value="UniProtKB-ARBA"/>
</dbReference>
<dbReference type="SUPFAM" id="SSF49313">
    <property type="entry name" value="Cadherin-like"/>
    <property type="match status" value="8"/>
</dbReference>
<dbReference type="Proteomes" id="UP000291343">
    <property type="component" value="Unassembled WGS sequence"/>
</dbReference>
<dbReference type="FunFam" id="2.60.40.60:FF:000116">
    <property type="entry name" value="Dachsous cadherin-related 2"/>
    <property type="match status" value="1"/>
</dbReference>
<comment type="caution">
    <text evidence="13">Lacks conserved residue(s) required for the propagation of feature annotation.</text>
</comment>
<dbReference type="InterPro" id="IPR020894">
    <property type="entry name" value="Cadherin_CS"/>
</dbReference>
<dbReference type="PROSITE" id="PS01186">
    <property type="entry name" value="EGF_2"/>
    <property type="match status" value="1"/>
</dbReference>
<evidence type="ECO:0000259" key="19">
    <source>
        <dbReference type="PROSITE" id="PS50268"/>
    </source>
</evidence>
<feature type="domain" description="Laminin G" evidence="18">
    <location>
        <begin position="1177"/>
        <end position="1365"/>
    </location>
</feature>
<evidence type="ECO:0000256" key="4">
    <source>
        <dbReference type="ARBA" id="ARBA00022729"/>
    </source>
</evidence>
<feature type="compositionally biased region" description="Acidic residues" evidence="16">
    <location>
        <begin position="1525"/>
        <end position="1534"/>
    </location>
</feature>
<evidence type="ECO:0000256" key="7">
    <source>
        <dbReference type="ARBA" id="ARBA00022889"/>
    </source>
</evidence>
<keyword evidence="3 14" id="KW-0812">Transmembrane</keyword>
<evidence type="ECO:0000313" key="21">
    <source>
        <dbReference type="Proteomes" id="UP000291343"/>
    </source>
</evidence>
<dbReference type="SUPFAM" id="SSF49899">
    <property type="entry name" value="Concanavalin A-like lectins/glucanases"/>
    <property type="match status" value="1"/>
</dbReference>
<dbReference type="InterPro" id="IPR027397">
    <property type="entry name" value="Catenin-bd_sf"/>
</dbReference>
<evidence type="ECO:0000313" key="20">
    <source>
        <dbReference type="EMBL" id="RZF43960.1"/>
    </source>
</evidence>
<evidence type="ECO:0000256" key="16">
    <source>
        <dbReference type="SAM" id="MobiDB-lite"/>
    </source>
</evidence>
<feature type="region of interest" description="Disordered" evidence="16">
    <location>
        <begin position="32"/>
        <end position="56"/>
    </location>
</feature>
<evidence type="ECO:0000256" key="8">
    <source>
        <dbReference type="ARBA" id="ARBA00022989"/>
    </source>
</evidence>
<dbReference type="Pfam" id="PF24811">
    <property type="entry name" value="Ig_Shg"/>
    <property type="match status" value="1"/>
</dbReference>
<dbReference type="Pfam" id="PF00028">
    <property type="entry name" value="Cadherin"/>
    <property type="match status" value="5"/>
</dbReference>
<dbReference type="PANTHER" id="PTHR24027:SF422">
    <property type="entry name" value="CADHERIN DOMAIN-CONTAINING PROTEIN"/>
    <property type="match status" value="1"/>
</dbReference>
<keyword evidence="2" id="KW-0245">EGF-like domain</keyword>
<dbReference type="PROSITE" id="PS50268">
    <property type="entry name" value="CADHERIN_2"/>
    <property type="match status" value="7"/>
</dbReference>
<evidence type="ECO:0000256" key="11">
    <source>
        <dbReference type="ARBA" id="ARBA00023180"/>
    </source>
</evidence>
<dbReference type="PRINTS" id="PR00205">
    <property type="entry name" value="CADHERIN"/>
</dbReference>
<dbReference type="InterPro" id="IPR039808">
    <property type="entry name" value="Cadherin"/>
</dbReference>
<evidence type="ECO:0000256" key="5">
    <source>
        <dbReference type="ARBA" id="ARBA00022737"/>
    </source>
</evidence>
<dbReference type="SMART" id="SM00112">
    <property type="entry name" value="CA"/>
    <property type="match status" value="7"/>
</dbReference>
<dbReference type="OrthoDB" id="6252479at2759"/>
<dbReference type="GO" id="GO:0007043">
    <property type="term" value="P:cell-cell junction assembly"/>
    <property type="evidence" value="ECO:0007669"/>
    <property type="project" value="TreeGrafter"/>
</dbReference>
<dbReference type="InParanoid" id="A0A482XEI1"/>
<dbReference type="InterPro" id="IPR015919">
    <property type="entry name" value="Cadherin-like_sf"/>
</dbReference>
<dbReference type="GO" id="GO:0001736">
    <property type="term" value="P:establishment of planar polarity"/>
    <property type="evidence" value="ECO:0007669"/>
    <property type="project" value="UniProtKB-ARBA"/>
</dbReference>
<dbReference type="CDD" id="cd00054">
    <property type="entry name" value="EGF_CA"/>
    <property type="match status" value="1"/>
</dbReference>
<dbReference type="GO" id="GO:0044331">
    <property type="term" value="P:cell-cell adhesion mediated by cadherin"/>
    <property type="evidence" value="ECO:0007669"/>
    <property type="project" value="TreeGrafter"/>
</dbReference>
<dbReference type="GO" id="GO:0005509">
    <property type="term" value="F:calcium ion binding"/>
    <property type="evidence" value="ECO:0007669"/>
    <property type="project" value="UniProtKB-UniRule"/>
</dbReference>
<dbReference type="GO" id="GO:0007424">
    <property type="term" value="P:open tracheal system development"/>
    <property type="evidence" value="ECO:0007669"/>
    <property type="project" value="UniProtKB-ARBA"/>
</dbReference>
<dbReference type="PROSITE" id="PS00232">
    <property type="entry name" value="CADHERIN_1"/>
    <property type="match status" value="3"/>
</dbReference>
<dbReference type="InterPro" id="IPR001791">
    <property type="entry name" value="Laminin_G"/>
</dbReference>
<sequence>MVRKRANAFVHMVLPRLLIVLCYAAASSASASSPTGVSSSSSSSTSHAPIPRSGAAAARLRHSRHLLARAPPPSAPHAEALRSEDGYIDATNSHYSMLPSAINSVGSEKLTVHDNHKPVFTNCSRYQPSVKEESDPGVFVFQVTAVDRDPPESGGRIMYTIVSSPGERQQKFNIDPNTGVITTNNYMFDRDEPVREKEVYLTVRATDNGRPQLDDVCTVKIIIEDINDNSPDFDKVVLRGFTWKSYTESVHQDLPVNREVMRISATDIDDGNNSIIHYVIDPDLNDEHAEQDAKYFRIDKSTGIIKLNKPIDKSPGYKFKLRVNATDLGSPPNHASMKLYVAVVESHKKAPTFTMIPASPILIKENLTDYSYHIATFKAVSNTDEEAPVFELVKGKTQQTNKDDTFRLYVEGTSAYIRLGSFLDYEANPEYTLTVRIQNKFHLAAETSVTIQLEDVNDKIPAFTEVVSGSVLENEPPGTPVMQVRAIDLDGTSAHNQVTYELADNEDFFEIDPHTGNITTKVTFDREKQDFYNVKVIATDNSPSALYSTGVHNIGQQVFRIEIADKNDNPPKFTKSVYIAESILENANQNSLVTEIKALDNDTASPVTYSIVDGNINDAFVIEESTGKIRVGTNGLDYEKLTNYTLKVKAFDGVYEDYCSVIIKIENVNDNQPVFLPYQNNITIEEEKLVHGCIVKVEAYDPDIPDRSAPQHINYFVVKEDQQKLLKIDKKGCLSLIKPLDRDPPDGFEIWQVLIGADDEEGRPNSLRSTTEVVITLIDINDNAPFLSMMQPVVWRENQPAGPIVQLKAKDYDGPDNGEPFKYSLAPTTSLEIQSKFAIVGDQLKALVSFDREEKKSYEIVISITDSGIPPMTGISTLQVVIGDVNDNAMKPGESSIFVYNYKGEAPDTEIGRVYVDDPDDWDLGDKRFTWDSDPHPYFDLNYETGMITMLQGVRESSYQLNFKVTEDSQLIARHTVEAIVNVTVKVIPEEAVDKSGSIRLSGIRAEEFVAEDSRGMNKYSQFRMRLAKYLNVSLDNVDVFTVLHSPHNTNLTELDIRFSAHGSPYYEAEKLNTAIAVHQADLERALGVKILMVNIDECLLEKKYCEGDCINFLNKSNSPSPVYTNTTTFVGVNAVIEPFCSCQFPKKQLTICHNGGTPVGDICECPDGFEGPNCEILGIGFSGDGWALYPPVPSCVDSHISLQLRSNKPDGLVFYVGPSYHNQHLPVQDFMSLELRGGYPILLVDYGTGTVRIEQNEIMLSDGGTHLIEIEWSETSIELRVDNCRRQNCLKLTTPVGPNQFLNVNGPLQIGGTHFDLQLLGSQTNWTYKPQDVAFDGCVQNFTFNRKLYNLGMPSLSKNIDVGCNRGMAVAVTFGIDTILLLAVVVHRRKTDDLYKDIDDIRENIINYEDEGGGEGDMTAYDLNVLKLLYDIPEKQEPNGTHLLQKAGPDEVPDIHGFLNIKKQTVDNDPDANPFDDARHYAYEGDGNTTGSLSSLASGTDEADLNFDYLSNFGPRFRKLADMYGEDPSDEEDNYHNAASESWC</sequence>
<dbReference type="InterPro" id="IPR000233">
    <property type="entry name" value="Cadherin_Y-type_LIR"/>
</dbReference>
<comment type="subcellular location">
    <subcellularLocation>
        <location evidence="1 14">Cell membrane</location>
        <topology evidence="1 14">Single-pass type I membrane protein</topology>
    </subcellularLocation>
</comment>
<keyword evidence="7 14" id="KW-0130">Cell adhesion</keyword>
<dbReference type="InterPro" id="IPR056370">
    <property type="entry name" value="Shg-like_Ig-like"/>
</dbReference>
<dbReference type="FunFam" id="4.10.900.10:FF:000012">
    <property type="entry name" value="Putative DE-cadherin"/>
    <property type="match status" value="1"/>
</dbReference>
<dbReference type="EMBL" id="QKKF02011937">
    <property type="protein sequence ID" value="RZF43960.1"/>
    <property type="molecule type" value="Genomic_DNA"/>
</dbReference>
<gene>
    <name evidence="20" type="ORF">LSTR_LSTR006768</name>
</gene>
<dbReference type="GO" id="GO:0016342">
    <property type="term" value="C:catenin complex"/>
    <property type="evidence" value="ECO:0007669"/>
    <property type="project" value="TreeGrafter"/>
</dbReference>
<dbReference type="GO" id="GO:0007156">
    <property type="term" value="P:homophilic cell adhesion via plasma membrane adhesion molecules"/>
    <property type="evidence" value="ECO:0007669"/>
    <property type="project" value="InterPro"/>
</dbReference>
<protein>
    <recommendedName>
        <fullName evidence="22">DE-cadherin</fullName>
    </recommendedName>
</protein>
<evidence type="ECO:0000256" key="15">
    <source>
        <dbReference type="RuleBase" id="RU004357"/>
    </source>
</evidence>
<dbReference type="STRING" id="195883.A0A482XEI1"/>
<dbReference type="GO" id="GO:0007163">
    <property type="term" value="P:establishment or maintenance of cell polarity"/>
    <property type="evidence" value="ECO:0007669"/>
    <property type="project" value="UniProtKB-ARBA"/>
</dbReference>
<dbReference type="PROSITE" id="PS00022">
    <property type="entry name" value="EGF_1"/>
    <property type="match status" value="1"/>
</dbReference>
<dbReference type="GO" id="GO:0045296">
    <property type="term" value="F:cadherin binding"/>
    <property type="evidence" value="ECO:0007669"/>
    <property type="project" value="TreeGrafter"/>
</dbReference>
<evidence type="ECO:0000256" key="6">
    <source>
        <dbReference type="ARBA" id="ARBA00022837"/>
    </source>
</evidence>
<keyword evidence="4 17" id="KW-0732">Signal</keyword>
<dbReference type="FunFam" id="2.60.40.60:FF:000058">
    <property type="entry name" value="FAT atypical cadherin 3"/>
    <property type="match status" value="1"/>
</dbReference>
<dbReference type="FunFam" id="2.60.40.60:FF:000272">
    <property type="entry name" value="DE cadherin-like protein"/>
    <property type="match status" value="1"/>
</dbReference>
<dbReference type="GO" id="GO:0007431">
    <property type="term" value="P:salivary gland development"/>
    <property type="evidence" value="ECO:0007669"/>
    <property type="project" value="UniProtKB-ARBA"/>
</dbReference>
<dbReference type="GO" id="GO:0098858">
    <property type="term" value="C:actin-based cell projection"/>
    <property type="evidence" value="ECO:0007669"/>
    <property type="project" value="UniProtKB-ARBA"/>
</dbReference>
<dbReference type="FunFam" id="2.60.40.60:FF:000280">
    <property type="entry name" value="AGAP007203-PA-like protein"/>
    <property type="match status" value="1"/>
</dbReference>
<dbReference type="GO" id="GO:0007297">
    <property type="term" value="P:follicle cell of egg chamber migration"/>
    <property type="evidence" value="ECO:0007669"/>
    <property type="project" value="UniProtKB-ARBA"/>
</dbReference>
<feature type="domain" description="Cadherin" evidence="19">
    <location>
        <begin position="582"/>
        <end position="675"/>
    </location>
</feature>
<reference evidence="20 21" key="1">
    <citation type="journal article" date="2017" name="Gigascience">
        <title>Genome sequence of the small brown planthopper, Laodelphax striatellus.</title>
        <authorList>
            <person name="Zhu J."/>
            <person name="Jiang F."/>
            <person name="Wang X."/>
            <person name="Yang P."/>
            <person name="Bao Y."/>
            <person name="Zhao W."/>
            <person name="Wang W."/>
            <person name="Lu H."/>
            <person name="Wang Q."/>
            <person name="Cui N."/>
            <person name="Li J."/>
            <person name="Chen X."/>
            <person name="Luo L."/>
            <person name="Yu J."/>
            <person name="Kang L."/>
            <person name="Cui F."/>
        </authorList>
    </citation>
    <scope>NUCLEOTIDE SEQUENCE [LARGE SCALE GENOMIC DNA]</scope>
    <source>
        <strain evidence="20">Lst14</strain>
    </source>
</reference>
<dbReference type="CDD" id="cd00110">
    <property type="entry name" value="LamG"/>
    <property type="match status" value="1"/>
</dbReference>
<feature type="domain" description="Cadherin" evidence="19">
    <location>
        <begin position="797"/>
        <end position="894"/>
    </location>
</feature>
<evidence type="ECO:0000256" key="1">
    <source>
        <dbReference type="ARBA" id="ARBA00004251"/>
    </source>
</evidence>
<dbReference type="GO" id="GO:0000902">
    <property type="term" value="P:cell morphogenesis"/>
    <property type="evidence" value="ECO:0007669"/>
    <property type="project" value="TreeGrafter"/>
</dbReference>
<keyword evidence="10" id="KW-1015">Disulfide bond</keyword>
<dbReference type="InterPro" id="IPR002126">
    <property type="entry name" value="Cadherin-like_dom"/>
</dbReference>
<evidence type="ECO:0000256" key="13">
    <source>
        <dbReference type="PROSITE-ProRule" id="PRU00122"/>
    </source>
</evidence>
<evidence type="ECO:0000256" key="3">
    <source>
        <dbReference type="ARBA" id="ARBA00022692"/>
    </source>
</evidence>
<evidence type="ECO:0000256" key="17">
    <source>
        <dbReference type="SAM" id="SignalP"/>
    </source>
</evidence>
<evidence type="ECO:0008006" key="22">
    <source>
        <dbReference type="Google" id="ProtNLM"/>
    </source>
</evidence>
<feature type="signal peptide" evidence="17">
    <location>
        <begin position="1"/>
        <end position="24"/>
    </location>
</feature>
<evidence type="ECO:0000256" key="12">
    <source>
        <dbReference type="PROSITE-ProRule" id="PRU00043"/>
    </source>
</evidence>
<dbReference type="SMART" id="SM00282">
    <property type="entry name" value="LamG"/>
    <property type="match status" value="1"/>
</dbReference>
<accession>A0A482XEI1</accession>
<keyword evidence="8" id="KW-1133">Transmembrane helix</keyword>
<evidence type="ECO:0000256" key="9">
    <source>
        <dbReference type="ARBA" id="ARBA00023136"/>
    </source>
</evidence>
<dbReference type="CDD" id="cd11304">
    <property type="entry name" value="Cadherin_repeat"/>
    <property type="match status" value="6"/>
</dbReference>
<dbReference type="Gene3D" id="2.60.40.60">
    <property type="entry name" value="Cadherins"/>
    <property type="match status" value="8"/>
</dbReference>
<dbReference type="FunCoup" id="A0A482XEI1">
    <property type="interactions" value="157"/>
</dbReference>
<name>A0A482XEI1_LAOST</name>
<evidence type="ECO:0000256" key="10">
    <source>
        <dbReference type="ARBA" id="ARBA00023157"/>
    </source>
</evidence>
<dbReference type="GO" id="GO:0005912">
    <property type="term" value="C:adherens junction"/>
    <property type="evidence" value="ECO:0007669"/>
    <property type="project" value="TreeGrafter"/>
</dbReference>
<dbReference type="GO" id="GO:0034332">
    <property type="term" value="P:adherens junction organization"/>
    <property type="evidence" value="ECO:0007669"/>
    <property type="project" value="TreeGrafter"/>
</dbReference>
<dbReference type="Gene3D" id="2.60.120.200">
    <property type="match status" value="1"/>
</dbReference>
<dbReference type="FunFam" id="2.60.40.60:FF:000032">
    <property type="entry name" value="FAT atypical cadherin 1"/>
    <property type="match status" value="1"/>
</dbReference>
<comment type="caution">
    <text evidence="20">The sequence shown here is derived from an EMBL/GenBank/DDBJ whole genome shotgun (WGS) entry which is preliminary data.</text>
</comment>
<dbReference type="Gene3D" id="4.10.900.10">
    <property type="entry name" value="TCF3-CBD (Catenin binding domain)"/>
    <property type="match status" value="1"/>
</dbReference>
<dbReference type="GO" id="GO:0008104">
    <property type="term" value="P:intracellular protein localization"/>
    <property type="evidence" value="ECO:0007669"/>
    <property type="project" value="UniProtKB-ARBA"/>
</dbReference>
<feature type="domain" description="Cadherin" evidence="19">
    <location>
        <begin position="463"/>
        <end position="573"/>
    </location>
</feature>
<dbReference type="GO" id="GO:0048589">
    <property type="term" value="P:developmental growth"/>
    <property type="evidence" value="ECO:0007669"/>
    <property type="project" value="UniProtKB-ARBA"/>
</dbReference>
<comment type="function">
    <text evidence="15">Cadherins are calcium-dependent cell adhesion proteins.</text>
</comment>
<feature type="domain" description="Cadherin" evidence="19">
    <location>
        <begin position="390"/>
        <end position="463"/>
    </location>
</feature>
<dbReference type="InterPro" id="IPR000742">
    <property type="entry name" value="EGF"/>
</dbReference>
<dbReference type="Pfam" id="PF02210">
    <property type="entry name" value="Laminin_G_2"/>
    <property type="match status" value="1"/>
</dbReference>
<dbReference type="GO" id="GO:0035239">
    <property type="term" value="P:tube morphogenesis"/>
    <property type="evidence" value="ECO:0007669"/>
    <property type="project" value="UniProtKB-ARBA"/>
</dbReference>
<organism evidence="20 21">
    <name type="scientific">Laodelphax striatellus</name>
    <name type="common">Small brown planthopper</name>
    <name type="synonym">Delphax striatella</name>
    <dbReference type="NCBI Taxonomy" id="195883"/>
    <lineage>
        <taxon>Eukaryota</taxon>
        <taxon>Metazoa</taxon>
        <taxon>Ecdysozoa</taxon>
        <taxon>Arthropoda</taxon>
        <taxon>Hexapoda</taxon>
        <taxon>Insecta</taxon>
        <taxon>Pterygota</taxon>
        <taxon>Neoptera</taxon>
        <taxon>Paraneoptera</taxon>
        <taxon>Hemiptera</taxon>
        <taxon>Auchenorrhyncha</taxon>
        <taxon>Fulgoroidea</taxon>
        <taxon>Delphacidae</taxon>
        <taxon>Criomorphinae</taxon>
        <taxon>Laodelphax</taxon>
    </lineage>
</organism>
<feature type="domain" description="Cadherin" evidence="19">
    <location>
        <begin position="122"/>
        <end position="233"/>
    </location>
</feature>
<dbReference type="PROSITE" id="PS50025">
    <property type="entry name" value="LAM_G_DOMAIN"/>
    <property type="match status" value="1"/>
</dbReference>
<dbReference type="SMR" id="A0A482XEI1"/>
<keyword evidence="21" id="KW-1185">Reference proteome</keyword>
<keyword evidence="5" id="KW-0677">Repeat</keyword>
<evidence type="ECO:0000256" key="14">
    <source>
        <dbReference type="RuleBase" id="RU003318"/>
    </source>
</evidence>
<evidence type="ECO:0000259" key="18">
    <source>
        <dbReference type="PROSITE" id="PS50025"/>
    </source>
</evidence>
<proteinExistence type="predicted"/>
<dbReference type="GO" id="GO:0016339">
    <property type="term" value="P:calcium-dependent cell-cell adhesion via plasma membrane cell adhesion molecules"/>
    <property type="evidence" value="ECO:0007669"/>
    <property type="project" value="TreeGrafter"/>
</dbReference>
<feature type="domain" description="Cadherin" evidence="19">
    <location>
        <begin position="242"/>
        <end position="353"/>
    </location>
</feature>
<keyword evidence="6 12" id="KW-0106">Calcium</keyword>
<dbReference type="GO" id="GO:0008013">
    <property type="term" value="F:beta-catenin binding"/>
    <property type="evidence" value="ECO:0007669"/>
    <property type="project" value="TreeGrafter"/>
</dbReference>